<keyword evidence="6" id="KW-0731">Sigma factor</keyword>
<keyword evidence="7" id="KW-0238">DNA-binding</keyword>
<keyword evidence="2" id="KW-0240">DNA-directed RNA polymerase</keyword>
<evidence type="ECO:0000256" key="2">
    <source>
        <dbReference type="ARBA" id="ARBA00022478"/>
    </source>
</evidence>
<dbReference type="Proteomes" id="UP000262195">
    <property type="component" value="Unassembled WGS sequence"/>
</dbReference>
<feature type="domain" description="RNA polymerase sigma factor 54 DNA-binding" evidence="9">
    <location>
        <begin position="290"/>
        <end position="443"/>
    </location>
</feature>
<dbReference type="GO" id="GO:0000428">
    <property type="term" value="C:DNA-directed RNA polymerase complex"/>
    <property type="evidence" value="ECO:0007669"/>
    <property type="project" value="UniProtKB-KW"/>
</dbReference>
<dbReference type="InterPro" id="IPR038709">
    <property type="entry name" value="RpoN_core-bd_sf"/>
</dbReference>
<dbReference type="GO" id="GO:0016987">
    <property type="term" value="F:sigma factor activity"/>
    <property type="evidence" value="ECO:0007669"/>
    <property type="project" value="UniProtKB-KW"/>
</dbReference>
<dbReference type="InterPro" id="IPR000394">
    <property type="entry name" value="RNA_pol_sigma_54"/>
</dbReference>
<dbReference type="Gene3D" id="1.10.10.60">
    <property type="entry name" value="Homeodomain-like"/>
    <property type="match status" value="1"/>
</dbReference>
<dbReference type="GO" id="GO:0001216">
    <property type="term" value="F:DNA-binding transcription activator activity"/>
    <property type="evidence" value="ECO:0007669"/>
    <property type="project" value="InterPro"/>
</dbReference>
<dbReference type="PROSITE" id="PS00718">
    <property type="entry name" value="SIGMA54_2"/>
    <property type="match status" value="1"/>
</dbReference>
<dbReference type="GO" id="GO:0003677">
    <property type="term" value="F:DNA binding"/>
    <property type="evidence" value="ECO:0007669"/>
    <property type="project" value="UniProtKB-KW"/>
</dbReference>
<keyword evidence="4" id="KW-0548">Nucleotidyltransferase</keyword>
<dbReference type="InterPro" id="IPR007046">
    <property type="entry name" value="RNA_pol_sigma_54_core-bd"/>
</dbReference>
<dbReference type="Pfam" id="PF04552">
    <property type="entry name" value="Sigma54_DBD"/>
    <property type="match status" value="1"/>
</dbReference>
<dbReference type="GO" id="GO:0006352">
    <property type="term" value="P:DNA-templated transcription initiation"/>
    <property type="evidence" value="ECO:0007669"/>
    <property type="project" value="InterPro"/>
</dbReference>
<feature type="domain" description="RNA polymerase sigma factor 54 core-binding" evidence="10">
    <location>
        <begin position="92"/>
        <end position="274"/>
    </location>
</feature>
<sequence length="446" mass="51283">MLLEHMQKQKLKQDQKLVMTQQLQQSVQLLQYSDVELEQFLALKSSENPFLQVSQPTEKEVVSLDTYQSHEGDYSGFDQDKHQQFLEQLPQNSTETLLSHLISQVDLYLRQAFLRDIALYLLDFINDDGYFTGDIDEVAQMISAKPIEVLDALTLIQMFDPSGVGARDLQECLVIQIQNDDMAPKYAKEIITKHFDLFTKNDKKQLMTLIPLDEADYEEVIDYIKGLNPIPGAQFGAGDTEYLIPEISIKKVEESYQIKYLKGNLPRVSFNHSYYADMFEKSREDAHLKDYLKQKESDFNWLQKSLTKREQTVMLVGKTLFELQTDFFKSKGKDKRPLGLKEIATATGLNVSTISRTLNSKSVETDFGVFPMKDLLAKQVTEEGKSDSEVKNALKKVIQEEPKDKPYSDAKLAKLLEDKGISIKRRTVTKYRRELNILASKDRSKK</sequence>
<dbReference type="PANTHER" id="PTHR32248:SF4">
    <property type="entry name" value="RNA POLYMERASE SIGMA-54 FACTOR"/>
    <property type="match status" value="1"/>
</dbReference>
<dbReference type="Gene3D" id="1.10.10.1330">
    <property type="entry name" value="RNA polymerase sigma-54 factor, core-binding domain"/>
    <property type="match status" value="1"/>
</dbReference>
<dbReference type="AlphaFoldDB" id="A0A3D4S4V0"/>
<dbReference type="Pfam" id="PF00309">
    <property type="entry name" value="Sigma54_AID"/>
    <property type="match status" value="1"/>
</dbReference>
<dbReference type="STRING" id="1121105.GCA_000421665_01710"/>
<reference evidence="11 12" key="1">
    <citation type="journal article" date="2018" name="Nat. Biotechnol.">
        <title>A standardized bacterial taxonomy based on genome phylogeny substantially revises the tree of life.</title>
        <authorList>
            <person name="Parks D.H."/>
            <person name="Chuvochina M."/>
            <person name="Waite D.W."/>
            <person name="Rinke C."/>
            <person name="Skarshewski A."/>
            <person name="Chaumeil P.A."/>
            <person name="Hugenholtz P."/>
        </authorList>
    </citation>
    <scope>NUCLEOTIDE SEQUENCE [LARGE SCALE GENOMIC DNA]</scope>
    <source>
        <strain evidence="11">UBA11306</strain>
    </source>
</reference>
<keyword evidence="8" id="KW-0804">Transcription</keyword>
<evidence type="ECO:0000256" key="6">
    <source>
        <dbReference type="ARBA" id="ARBA00023082"/>
    </source>
</evidence>
<keyword evidence="5" id="KW-0805">Transcription regulation</keyword>
<protein>
    <submittedName>
        <fullName evidence="11">RNA polymerase sigma-54 factor</fullName>
    </submittedName>
</protein>
<evidence type="ECO:0000256" key="8">
    <source>
        <dbReference type="ARBA" id="ARBA00023163"/>
    </source>
</evidence>
<comment type="similarity">
    <text evidence="1">Belongs to the sigma-54 factor family.</text>
</comment>
<dbReference type="Pfam" id="PF04963">
    <property type="entry name" value="Sigma54_CBD"/>
    <property type="match status" value="1"/>
</dbReference>
<organism evidence="11 12">
    <name type="scientific">Bavariicoccus seileri</name>
    <dbReference type="NCBI Taxonomy" id="549685"/>
    <lineage>
        <taxon>Bacteria</taxon>
        <taxon>Bacillati</taxon>
        <taxon>Bacillota</taxon>
        <taxon>Bacilli</taxon>
        <taxon>Lactobacillales</taxon>
        <taxon>Enterococcaceae</taxon>
        <taxon>Bavariicoccus</taxon>
    </lineage>
</organism>
<dbReference type="NCBIfam" id="TIGR02395">
    <property type="entry name" value="rpoN_sigma"/>
    <property type="match status" value="1"/>
</dbReference>
<evidence type="ECO:0000259" key="10">
    <source>
        <dbReference type="Pfam" id="PF04963"/>
    </source>
</evidence>
<evidence type="ECO:0000256" key="3">
    <source>
        <dbReference type="ARBA" id="ARBA00022679"/>
    </source>
</evidence>
<comment type="caution">
    <text evidence="11">The sequence shown here is derived from an EMBL/GenBank/DDBJ whole genome shotgun (WGS) entry which is preliminary data.</text>
</comment>
<dbReference type="EMBL" id="DQHO01000024">
    <property type="protein sequence ID" value="HCS93837.1"/>
    <property type="molecule type" value="Genomic_DNA"/>
</dbReference>
<keyword evidence="3" id="KW-0808">Transferase</keyword>
<evidence type="ECO:0000313" key="11">
    <source>
        <dbReference type="EMBL" id="HCS93837.1"/>
    </source>
</evidence>
<dbReference type="PIRSF" id="PIRSF000774">
    <property type="entry name" value="RpoN"/>
    <property type="match status" value="1"/>
</dbReference>
<dbReference type="PANTHER" id="PTHR32248">
    <property type="entry name" value="RNA POLYMERASE SIGMA-54 FACTOR"/>
    <property type="match status" value="1"/>
</dbReference>
<evidence type="ECO:0000313" key="12">
    <source>
        <dbReference type="Proteomes" id="UP000262195"/>
    </source>
</evidence>
<evidence type="ECO:0000259" key="9">
    <source>
        <dbReference type="Pfam" id="PF04552"/>
    </source>
</evidence>
<evidence type="ECO:0000256" key="7">
    <source>
        <dbReference type="ARBA" id="ARBA00023125"/>
    </source>
</evidence>
<evidence type="ECO:0000256" key="4">
    <source>
        <dbReference type="ARBA" id="ARBA00022695"/>
    </source>
</evidence>
<gene>
    <name evidence="11" type="primary">rpoN</name>
    <name evidence="11" type="ORF">DIW15_03900</name>
</gene>
<dbReference type="PROSITE" id="PS50044">
    <property type="entry name" value="SIGMA54_3"/>
    <property type="match status" value="1"/>
</dbReference>
<evidence type="ECO:0000256" key="1">
    <source>
        <dbReference type="ARBA" id="ARBA00008798"/>
    </source>
</evidence>
<name>A0A3D4S4V0_9ENTE</name>
<dbReference type="InterPro" id="IPR007634">
    <property type="entry name" value="RNA_pol_sigma_54_DNA-bd"/>
</dbReference>
<dbReference type="GO" id="GO:0016779">
    <property type="term" value="F:nucleotidyltransferase activity"/>
    <property type="evidence" value="ECO:0007669"/>
    <property type="project" value="UniProtKB-KW"/>
</dbReference>
<dbReference type="PRINTS" id="PR00045">
    <property type="entry name" value="SIGMA54FCT"/>
</dbReference>
<evidence type="ECO:0000256" key="5">
    <source>
        <dbReference type="ARBA" id="ARBA00023015"/>
    </source>
</evidence>
<accession>A0A3D4S4V0</accession>
<proteinExistence type="inferred from homology"/>